<dbReference type="AlphaFoldDB" id="A0A238WI59"/>
<evidence type="ECO:0000256" key="8">
    <source>
        <dbReference type="HAMAP-Rule" id="MF_02040"/>
    </source>
</evidence>
<dbReference type="InterPro" id="IPR027417">
    <property type="entry name" value="P-loop_NTPase"/>
</dbReference>
<reference evidence="9 10" key="1">
    <citation type="submission" date="2017-06" db="EMBL/GenBank/DDBJ databases">
        <authorList>
            <person name="Kim H.J."/>
            <person name="Triplett B.A."/>
        </authorList>
    </citation>
    <scope>NUCLEOTIDE SEQUENCE [LARGE SCALE GENOMIC DNA]</scope>
    <source>
        <strain evidence="9 10">DSM 8800</strain>
    </source>
</reference>
<dbReference type="GO" id="GO:0016887">
    <property type="term" value="F:ATP hydrolysis activity"/>
    <property type="evidence" value="ECO:0007669"/>
    <property type="project" value="UniProtKB-UniRule"/>
</dbReference>
<evidence type="ECO:0000256" key="7">
    <source>
        <dbReference type="ARBA" id="ARBA00074706"/>
    </source>
</evidence>
<dbReference type="EMBL" id="FZNQ01000008">
    <property type="protein sequence ID" value="SNR46013.1"/>
    <property type="molecule type" value="Genomic_DNA"/>
</dbReference>
<evidence type="ECO:0000256" key="5">
    <source>
        <dbReference type="ARBA" id="ARBA00023014"/>
    </source>
</evidence>
<keyword evidence="8" id="KW-0378">Hydrolase</keyword>
<keyword evidence="4 8" id="KW-0408">Iron</keyword>
<dbReference type="GO" id="GO:0046872">
    <property type="term" value="F:metal ion binding"/>
    <property type="evidence" value="ECO:0007669"/>
    <property type="project" value="UniProtKB-KW"/>
</dbReference>
<evidence type="ECO:0000256" key="1">
    <source>
        <dbReference type="ARBA" id="ARBA00022723"/>
    </source>
</evidence>
<keyword evidence="3 8" id="KW-0067">ATP-binding</keyword>
<dbReference type="SUPFAM" id="SSF117916">
    <property type="entry name" value="Fe-S cluster assembly (FSCA) domain-like"/>
    <property type="match status" value="1"/>
</dbReference>
<keyword evidence="5 8" id="KW-0411">Iron-sulfur</keyword>
<dbReference type="PANTHER" id="PTHR42961">
    <property type="entry name" value="IRON-SULFUR PROTEIN NUBPL"/>
    <property type="match status" value="1"/>
</dbReference>
<dbReference type="InterPro" id="IPR034904">
    <property type="entry name" value="FSCA_dom_sf"/>
</dbReference>
<dbReference type="Proteomes" id="UP000198397">
    <property type="component" value="Unassembled WGS sequence"/>
</dbReference>
<gene>
    <name evidence="9" type="ORF">SAMN06264855_1088</name>
</gene>
<dbReference type="Pfam" id="PF10609">
    <property type="entry name" value="ParA"/>
    <property type="match status" value="1"/>
</dbReference>
<keyword evidence="10" id="KW-1185">Reference proteome</keyword>
<evidence type="ECO:0000313" key="10">
    <source>
        <dbReference type="Proteomes" id="UP000198397"/>
    </source>
</evidence>
<dbReference type="InterPro" id="IPR019591">
    <property type="entry name" value="Mrp/NBP35_ATP-bd"/>
</dbReference>
<proteinExistence type="inferred from homology"/>
<dbReference type="GO" id="GO:0005524">
    <property type="term" value="F:ATP binding"/>
    <property type="evidence" value="ECO:0007669"/>
    <property type="project" value="UniProtKB-UniRule"/>
</dbReference>
<dbReference type="FunFam" id="3.40.50.300:FF:001119">
    <property type="entry name" value="Iron-sulfur cluster carrier protein"/>
    <property type="match status" value="1"/>
</dbReference>
<comment type="subunit">
    <text evidence="8">Homodimer.</text>
</comment>
<dbReference type="SUPFAM" id="SSF52540">
    <property type="entry name" value="P-loop containing nucleoside triphosphate hydrolases"/>
    <property type="match status" value="1"/>
</dbReference>
<dbReference type="Gene3D" id="3.30.300.130">
    <property type="entry name" value="Fe-S cluster assembly (FSCA)"/>
    <property type="match status" value="1"/>
</dbReference>
<dbReference type="RefSeq" id="WP_089384696.1">
    <property type="nucleotide sequence ID" value="NZ_FZNQ01000008.1"/>
</dbReference>
<protein>
    <recommendedName>
        <fullName evidence="7 8">Iron-sulfur cluster carrier protein</fullName>
    </recommendedName>
</protein>
<keyword evidence="2 8" id="KW-0547">Nucleotide-binding</keyword>
<organism evidence="9 10">
    <name type="scientific">Halorubrum vacuolatum</name>
    <name type="common">Natronobacterium vacuolatum</name>
    <dbReference type="NCBI Taxonomy" id="63740"/>
    <lineage>
        <taxon>Archaea</taxon>
        <taxon>Methanobacteriati</taxon>
        <taxon>Methanobacteriota</taxon>
        <taxon>Stenosarchaea group</taxon>
        <taxon>Halobacteria</taxon>
        <taxon>Halobacteriales</taxon>
        <taxon>Haloferacaceae</taxon>
        <taxon>Halorubrum</taxon>
    </lineage>
</organism>
<evidence type="ECO:0000256" key="2">
    <source>
        <dbReference type="ARBA" id="ARBA00022741"/>
    </source>
</evidence>
<dbReference type="PANTHER" id="PTHR42961:SF2">
    <property type="entry name" value="IRON-SULFUR PROTEIN NUBPL"/>
    <property type="match status" value="1"/>
</dbReference>
<comment type="function">
    <text evidence="6 8">Binds and transfers iron-sulfur (Fe-S) clusters to target apoproteins. Can hydrolyze ATP.</text>
</comment>
<comment type="similarity">
    <text evidence="8">Belongs to the Mrp/NBP35 ATP-binding proteins family.</text>
</comment>
<feature type="binding site" evidence="8">
    <location>
        <begin position="100"/>
        <end position="107"/>
    </location>
    <ligand>
        <name>ATP</name>
        <dbReference type="ChEBI" id="CHEBI:30616"/>
    </ligand>
</feature>
<dbReference type="GO" id="GO:0016226">
    <property type="term" value="P:iron-sulfur cluster assembly"/>
    <property type="evidence" value="ECO:0007669"/>
    <property type="project" value="InterPro"/>
</dbReference>
<dbReference type="OrthoDB" id="8297at2157"/>
<evidence type="ECO:0000256" key="4">
    <source>
        <dbReference type="ARBA" id="ARBA00023004"/>
    </source>
</evidence>
<dbReference type="GO" id="GO:0051539">
    <property type="term" value="F:4 iron, 4 sulfur cluster binding"/>
    <property type="evidence" value="ECO:0007669"/>
    <property type="project" value="TreeGrafter"/>
</dbReference>
<dbReference type="HAMAP" id="MF_02040">
    <property type="entry name" value="Mrp_NBP35"/>
    <property type="match status" value="1"/>
</dbReference>
<evidence type="ECO:0000313" key="9">
    <source>
        <dbReference type="EMBL" id="SNR46013.1"/>
    </source>
</evidence>
<dbReference type="InterPro" id="IPR044304">
    <property type="entry name" value="NUBPL-like"/>
</dbReference>
<dbReference type="Gene3D" id="3.40.50.300">
    <property type="entry name" value="P-loop containing nucleotide triphosphate hydrolases"/>
    <property type="match status" value="1"/>
</dbReference>
<name>A0A238WI59_HALVU</name>
<dbReference type="CDD" id="cd02037">
    <property type="entry name" value="Mrp_NBP35"/>
    <property type="match status" value="1"/>
</dbReference>
<dbReference type="GO" id="GO:0140663">
    <property type="term" value="F:ATP-dependent FeS chaperone activity"/>
    <property type="evidence" value="ECO:0007669"/>
    <property type="project" value="InterPro"/>
</dbReference>
<evidence type="ECO:0000256" key="3">
    <source>
        <dbReference type="ARBA" id="ARBA00022840"/>
    </source>
</evidence>
<sequence>MTEDLRERLRTIPAPDPFTDGTAVADDIVAQGLVGEITVEGETATIELALGAPHSPAETELVERIREAVDAAGYEPALSVRIDDDTPASGGPIVIAVSSGKGGVGKSTISTNLAAGIADRGASVGLFDADVFGPNIPRMLGVADEMVPPGGENTILPVDAGGIQVLSVGFMVDDSNPITWRGPVVDQMLSDLWHDVAWDGVEYLVVDLPPGTGDAQLTMLQQMPVLGSVVVTTPQDVALDNVRKGISQFEPYEAEVFGLVENMSTFVCPNCGEGHAVFPTTGAAALADEFDVPLLGRIPLDPAIGDHCEAGEPIVFGETETAEIFRDLAGDVMDAVGRRRRHAHSRNNISHV</sequence>
<dbReference type="InterPro" id="IPR033756">
    <property type="entry name" value="YlxH/NBP35"/>
</dbReference>
<evidence type="ECO:0000256" key="6">
    <source>
        <dbReference type="ARBA" id="ARBA00058094"/>
    </source>
</evidence>
<accession>A0A238WI59</accession>
<keyword evidence="1 8" id="KW-0479">Metal-binding</keyword>